<evidence type="ECO:0000256" key="1">
    <source>
        <dbReference type="ARBA" id="ARBA00022801"/>
    </source>
</evidence>
<dbReference type="InterPro" id="IPR001579">
    <property type="entry name" value="Glyco_hydro_18_chit_AS"/>
</dbReference>
<evidence type="ECO:0000313" key="8">
    <source>
        <dbReference type="Proteomes" id="UP001363151"/>
    </source>
</evidence>
<dbReference type="InterPro" id="IPR017853">
    <property type="entry name" value="GH"/>
</dbReference>
<dbReference type="PANTHER" id="PTHR46290">
    <property type="entry name" value="DI-N-ACETYLCHITOBIASE"/>
    <property type="match status" value="1"/>
</dbReference>
<gene>
    <name evidence="7" type="ORF">SO694_000980115</name>
</gene>
<dbReference type="Proteomes" id="UP001363151">
    <property type="component" value="Unassembled WGS sequence"/>
</dbReference>
<reference evidence="7 8" key="1">
    <citation type="submission" date="2024-03" db="EMBL/GenBank/DDBJ databases">
        <title>Aureococcus anophagefferens CCMP1851 and Kratosvirus quantuckense: Draft genome of a second virus-susceptible host strain in the model system.</title>
        <authorList>
            <person name="Chase E."/>
            <person name="Truchon A.R."/>
            <person name="Schepens W."/>
            <person name="Wilhelm S.W."/>
        </authorList>
    </citation>
    <scope>NUCLEOTIDE SEQUENCE [LARGE SCALE GENOMIC DNA]</scope>
    <source>
        <strain evidence="7 8">CCMP1851</strain>
    </source>
</reference>
<keyword evidence="2 3" id="KW-0326">Glycosidase</keyword>
<sequence>MLLLGLLAGLLGVCGAQVAEVFVFHSNNYNEAAGDYKLWDWSKVTTVAVWKDRLLEEPDIVPFARAQGAKVVLGGFGMNAEHFSNASARAAYVGAVVNLTSAFRLDGFNVDIEGNAPEHRDAVTALTCDLKAALGPASMLTFDLGAAPKSEIDRYDFAGLGVCLDYIVPMIYDMVGGWPELSPGPNSPLGAVRTCVEEYSELGIPPSRLILGFPWYGYDFPCAAGTPAGSGGACVMAQPPPPFLQLEAGYGTVLDTWERRGASVAGAGVSWDNTSSTPWFEYAATDGSIHQCWYDDPRSLAGQDKRAKFPTSKAPISAVFHSFRLIFGRAIISRNGEGQARAQLAKWTDGDEDWRRAPLDASYVSGLFDQFAKTFEQKLVGDLSYRGHLQCAGLLARSLPKRPGVVAVDVGAGTGLCGAALRDALPIEEIVGVDVSPRMLDAAREKGVYEDLVVSDGAAYLATRGPGSVDVLVAADVFAYVGDCAELFSAARRVLKADGRFAFTLEERASGFGLGDGGRFAHSEAYLRDAAAAAGLAVIDVERAVMRTQRGADVNVLVVALAPAVEVRDAAWLETAE</sequence>
<dbReference type="PROSITE" id="PS01095">
    <property type="entry name" value="GH18_1"/>
    <property type="match status" value="1"/>
</dbReference>
<dbReference type="PANTHER" id="PTHR46290:SF1">
    <property type="entry name" value="DI-N-ACETYLCHITOBIASE"/>
    <property type="match status" value="1"/>
</dbReference>
<dbReference type="CDD" id="cd02440">
    <property type="entry name" value="AdoMet_MTases"/>
    <property type="match status" value="1"/>
</dbReference>
<keyword evidence="1 3" id="KW-0378">Hydrolase</keyword>
<protein>
    <submittedName>
        <fullName evidence="7">Chitinase</fullName>
    </submittedName>
</protein>
<comment type="similarity">
    <text evidence="4">Belongs to the glycosyl hydrolase 18 family.</text>
</comment>
<evidence type="ECO:0000256" key="3">
    <source>
        <dbReference type="RuleBase" id="RU000489"/>
    </source>
</evidence>
<evidence type="ECO:0000259" key="6">
    <source>
        <dbReference type="PROSITE" id="PS51910"/>
    </source>
</evidence>
<dbReference type="PROSITE" id="PS51910">
    <property type="entry name" value="GH18_2"/>
    <property type="match status" value="1"/>
</dbReference>
<dbReference type="Gene3D" id="3.40.50.150">
    <property type="entry name" value="Vaccinia Virus protein VP39"/>
    <property type="match status" value="1"/>
</dbReference>
<dbReference type="EMBL" id="JBBJCI010000248">
    <property type="protein sequence ID" value="KAK7237635.1"/>
    <property type="molecule type" value="Genomic_DNA"/>
</dbReference>
<dbReference type="Gene3D" id="3.20.20.80">
    <property type="entry name" value="Glycosidases"/>
    <property type="match status" value="1"/>
</dbReference>
<dbReference type="SMART" id="SM00636">
    <property type="entry name" value="Glyco_18"/>
    <property type="match status" value="1"/>
</dbReference>
<evidence type="ECO:0000313" key="7">
    <source>
        <dbReference type="EMBL" id="KAK7237635.1"/>
    </source>
</evidence>
<dbReference type="Pfam" id="PF00704">
    <property type="entry name" value="Glyco_hydro_18"/>
    <property type="match status" value="1"/>
</dbReference>
<dbReference type="Gene3D" id="3.10.50.10">
    <property type="match status" value="1"/>
</dbReference>
<feature type="signal peptide" evidence="5">
    <location>
        <begin position="1"/>
        <end position="16"/>
    </location>
</feature>
<dbReference type="InterPro" id="IPR011583">
    <property type="entry name" value="Chitinase_II/V-like_cat"/>
</dbReference>
<keyword evidence="5" id="KW-0732">Signal</keyword>
<evidence type="ECO:0000256" key="4">
    <source>
        <dbReference type="RuleBase" id="RU004453"/>
    </source>
</evidence>
<dbReference type="Pfam" id="PF08242">
    <property type="entry name" value="Methyltransf_12"/>
    <property type="match status" value="1"/>
</dbReference>
<name>A0ABR1FST9_AURAN</name>
<dbReference type="InterPro" id="IPR013217">
    <property type="entry name" value="Methyltransf_12"/>
</dbReference>
<organism evidence="7 8">
    <name type="scientific">Aureococcus anophagefferens</name>
    <name type="common">Harmful bloom alga</name>
    <dbReference type="NCBI Taxonomy" id="44056"/>
    <lineage>
        <taxon>Eukaryota</taxon>
        <taxon>Sar</taxon>
        <taxon>Stramenopiles</taxon>
        <taxon>Ochrophyta</taxon>
        <taxon>Pelagophyceae</taxon>
        <taxon>Pelagomonadales</taxon>
        <taxon>Pelagomonadaceae</taxon>
        <taxon>Aureococcus</taxon>
    </lineage>
</organism>
<dbReference type="InterPro" id="IPR051887">
    <property type="entry name" value="GH18_Domain-Containing"/>
</dbReference>
<evidence type="ECO:0000256" key="2">
    <source>
        <dbReference type="ARBA" id="ARBA00023295"/>
    </source>
</evidence>
<dbReference type="InterPro" id="IPR029063">
    <property type="entry name" value="SAM-dependent_MTases_sf"/>
</dbReference>
<proteinExistence type="inferred from homology"/>
<accession>A0ABR1FST9</accession>
<comment type="caution">
    <text evidence="7">The sequence shown here is derived from an EMBL/GenBank/DDBJ whole genome shotgun (WGS) entry which is preliminary data.</text>
</comment>
<dbReference type="InterPro" id="IPR001223">
    <property type="entry name" value="Glyco_hydro18_cat"/>
</dbReference>
<feature type="domain" description="GH18" evidence="6">
    <location>
        <begin position="1"/>
        <end position="338"/>
    </location>
</feature>
<keyword evidence="8" id="KW-1185">Reference proteome</keyword>
<dbReference type="SUPFAM" id="SSF53335">
    <property type="entry name" value="S-adenosyl-L-methionine-dependent methyltransferases"/>
    <property type="match status" value="1"/>
</dbReference>
<dbReference type="SUPFAM" id="SSF51445">
    <property type="entry name" value="(Trans)glycosidases"/>
    <property type="match status" value="1"/>
</dbReference>
<dbReference type="InterPro" id="IPR029070">
    <property type="entry name" value="Chitinase_insertion_sf"/>
</dbReference>
<feature type="chain" id="PRO_5046576224" evidence="5">
    <location>
        <begin position="17"/>
        <end position="577"/>
    </location>
</feature>
<evidence type="ECO:0000256" key="5">
    <source>
        <dbReference type="SAM" id="SignalP"/>
    </source>
</evidence>